<dbReference type="SMART" id="SM00382">
    <property type="entry name" value="AAA"/>
    <property type="match status" value="1"/>
</dbReference>
<dbReference type="InterPro" id="IPR020588">
    <property type="entry name" value="RecA_ATP-bd"/>
</dbReference>
<evidence type="ECO:0000313" key="15">
    <source>
        <dbReference type="EMBL" id="AIH03921.1"/>
    </source>
</evidence>
<evidence type="ECO:0000259" key="14">
    <source>
        <dbReference type="PROSITE" id="PS50162"/>
    </source>
</evidence>
<gene>
    <name evidence="11" type="primary">radA</name>
    <name evidence="15" type="ORF">HL41_03520</name>
</gene>
<dbReference type="FunFam" id="3.40.50.300:FF:000050">
    <property type="entry name" value="DNA repair protein RadA"/>
    <property type="match status" value="1"/>
</dbReference>
<keyword evidence="2 11" id="KW-0547">Nucleotide-binding</keyword>
<dbReference type="GO" id="GO:0000725">
    <property type="term" value="P:recombinational repair"/>
    <property type="evidence" value="ECO:0007669"/>
    <property type="project" value="UniProtKB-UniRule"/>
</dbReference>
<dbReference type="Pfam" id="PF18073">
    <property type="entry name" value="Zn_ribbon_LapB"/>
    <property type="match status" value="1"/>
</dbReference>
<proteinExistence type="inferred from homology"/>
<evidence type="ECO:0000256" key="2">
    <source>
        <dbReference type="ARBA" id="ARBA00022741"/>
    </source>
</evidence>
<dbReference type="GO" id="GO:0005524">
    <property type="term" value="F:ATP binding"/>
    <property type="evidence" value="ECO:0007669"/>
    <property type="project" value="UniProtKB-UniRule"/>
</dbReference>
<dbReference type="Pfam" id="PF13481">
    <property type="entry name" value="AAA_25"/>
    <property type="match status" value="1"/>
</dbReference>
<keyword evidence="10 11" id="KW-0234">DNA repair</keyword>
<dbReference type="EMBL" id="CP008796">
    <property type="protein sequence ID" value="AIH03921.1"/>
    <property type="molecule type" value="Genomic_DNA"/>
</dbReference>
<evidence type="ECO:0000256" key="1">
    <source>
        <dbReference type="ARBA" id="ARBA00022723"/>
    </source>
</evidence>
<dbReference type="PROSITE" id="PS50162">
    <property type="entry name" value="RECA_2"/>
    <property type="match status" value="1"/>
</dbReference>
<feature type="domain" description="RecA family profile 1" evidence="14">
    <location>
        <begin position="61"/>
        <end position="209"/>
    </location>
</feature>
<dbReference type="InterPro" id="IPR003593">
    <property type="entry name" value="AAA+_ATPase"/>
</dbReference>
<dbReference type="PRINTS" id="PR01874">
    <property type="entry name" value="DNAREPAIRADA"/>
</dbReference>
<comment type="domain">
    <text evidence="11">The middle region has homology to RecA with ATPase motifs including the RadA KNRFG motif, while the C-terminus is homologous to Lon protease.</text>
</comment>
<evidence type="ECO:0000256" key="13">
    <source>
        <dbReference type="RuleBase" id="RU003555"/>
    </source>
</evidence>
<keyword evidence="7 11" id="KW-0067">ATP-binding</keyword>
<feature type="short sequence motif" description="RadA KNRFG motif" evidence="11">
    <location>
        <begin position="246"/>
        <end position="250"/>
    </location>
</feature>
<protein>
    <recommendedName>
        <fullName evidence="11 12">DNA repair protein RadA</fullName>
    </recommendedName>
</protein>
<feature type="binding site" evidence="11">
    <location>
        <begin position="90"/>
        <end position="97"/>
    </location>
    <ligand>
        <name>ATP</name>
        <dbReference type="ChEBI" id="CHEBI:30616"/>
    </ligand>
</feature>
<dbReference type="eggNOG" id="COG1066">
    <property type="taxonomic scope" value="Bacteria"/>
</dbReference>
<evidence type="ECO:0000256" key="11">
    <source>
        <dbReference type="HAMAP-Rule" id="MF_01498"/>
    </source>
</evidence>
<dbReference type="GO" id="GO:0005829">
    <property type="term" value="C:cytosol"/>
    <property type="evidence" value="ECO:0007669"/>
    <property type="project" value="TreeGrafter"/>
</dbReference>
<dbReference type="InterPro" id="IPR014721">
    <property type="entry name" value="Ribsml_uS5_D2-typ_fold_subgr"/>
</dbReference>
<organism evidence="15 16">
    <name type="scientific">Thermodesulfobacterium commune DSM 2178</name>
    <dbReference type="NCBI Taxonomy" id="289377"/>
    <lineage>
        <taxon>Bacteria</taxon>
        <taxon>Pseudomonadati</taxon>
        <taxon>Thermodesulfobacteriota</taxon>
        <taxon>Thermodesulfobacteria</taxon>
        <taxon>Thermodesulfobacteriales</taxon>
        <taxon>Thermodesulfobacteriaceae</taxon>
        <taxon>Thermodesulfobacterium</taxon>
    </lineage>
</organism>
<dbReference type="PANTHER" id="PTHR32472:SF10">
    <property type="entry name" value="DNA REPAIR PROTEIN RADA-LIKE PROTEIN"/>
    <property type="match status" value="1"/>
</dbReference>
<keyword evidence="5" id="KW-0378">Hydrolase</keyword>
<keyword evidence="3 11" id="KW-0227">DNA damage</keyword>
<dbReference type="HAMAP" id="MF_01498">
    <property type="entry name" value="RadA_bact"/>
    <property type="match status" value="1"/>
</dbReference>
<sequence>MAYYCQECGYKSLKWLGRCPECGGWNTFIEEKESSIKTKNKTRINNKPIKVLKLSDIKYEVKPRILTGLSELDLVLGGGFVPGSFILIGGDPGIGKSTLLTQVAGVLAEKGLKIVYLSAEESAEQVKLRVERLGLGDEVLFIGDTELSTIIEELKTIKPDLLIVDSIQTVFLPELESPPGGVSQIRECANLLMRFAKEQEVVTIVVGHITKGGLIAGPKVLEHLVDVVLYLEGEKETGFRILRAVKNRFGPVNEIGVFLMTSKGLVPHSQCEDLFLSGEENAAVFCVIEGTRPLLVEVQSLVAKSFLALPRRTAVGFDPIRLSLLVAILEKKLNFNFSNQDIYVKISGGLKITDPSADMAVAVSLVSSLLEKPLPDKTIFIGEIGLSGEIKPVREIALRLKEAEKKGFKRAFVPERLNLPKHNLSLEIIPCRKLLEVCEKIF</sequence>
<dbReference type="PANTHER" id="PTHR32472">
    <property type="entry name" value="DNA REPAIR PROTEIN RADA"/>
    <property type="match status" value="1"/>
</dbReference>
<keyword evidence="16" id="KW-1185">Reference proteome</keyword>
<evidence type="ECO:0000313" key="16">
    <source>
        <dbReference type="Proteomes" id="UP000028481"/>
    </source>
</evidence>
<evidence type="ECO:0000256" key="5">
    <source>
        <dbReference type="ARBA" id="ARBA00022801"/>
    </source>
</evidence>
<dbReference type="GO" id="GO:0008270">
    <property type="term" value="F:zinc ion binding"/>
    <property type="evidence" value="ECO:0007669"/>
    <property type="project" value="UniProtKB-KW"/>
</dbReference>
<dbReference type="AlphaFoldDB" id="A0A075WSS8"/>
<dbReference type="Gene3D" id="3.30.230.10">
    <property type="match status" value="1"/>
</dbReference>
<dbReference type="PaxDb" id="289377-HL41_03520"/>
<dbReference type="GO" id="GO:0003684">
    <property type="term" value="F:damaged DNA binding"/>
    <property type="evidence" value="ECO:0007669"/>
    <property type="project" value="InterPro"/>
</dbReference>
<dbReference type="Proteomes" id="UP000028481">
    <property type="component" value="Chromosome"/>
</dbReference>
<evidence type="ECO:0000256" key="12">
    <source>
        <dbReference type="NCBIfam" id="TIGR00416"/>
    </source>
</evidence>
<dbReference type="Pfam" id="PF13541">
    <property type="entry name" value="ChlI"/>
    <property type="match status" value="1"/>
</dbReference>
<evidence type="ECO:0000256" key="10">
    <source>
        <dbReference type="ARBA" id="ARBA00023204"/>
    </source>
</evidence>
<keyword evidence="4 13" id="KW-0863">Zinc-finger</keyword>
<evidence type="ECO:0000256" key="3">
    <source>
        <dbReference type="ARBA" id="ARBA00022763"/>
    </source>
</evidence>
<dbReference type="KEGG" id="tcm:HL41_03520"/>
<dbReference type="OrthoDB" id="9803906at2"/>
<dbReference type="InterPro" id="IPR041166">
    <property type="entry name" value="Rubredoxin_2"/>
</dbReference>
<evidence type="ECO:0000256" key="9">
    <source>
        <dbReference type="ARBA" id="ARBA00023125"/>
    </source>
</evidence>
<accession>A0A075WSS8</accession>
<evidence type="ECO:0000256" key="7">
    <source>
        <dbReference type="ARBA" id="ARBA00022840"/>
    </source>
</evidence>
<comment type="function">
    <text evidence="11">Plays a role in repairing double-strand DNA breaks, probably involving stabilizing or processing branched DNA or blocked replication forks.</text>
</comment>
<dbReference type="InterPro" id="IPR004504">
    <property type="entry name" value="DNA_repair_RadA"/>
</dbReference>
<evidence type="ECO:0000256" key="6">
    <source>
        <dbReference type="ARBA" id="ARBA00022833"/>
    </source>
</evidence>
<dbReference type="STRING" id="289377.HL41_03520"/>
<keyword evidence="8 11" id="KW-0346">Stress response</keyword>
<feature type="region of interest" description="Lon-protease-like" evidence="11">
    <location>
        <begin position="341"/>
        <end position="442"/>
    </location>
</feature>
<dbReference type="MEROPS" id="S16.004"/>
<dbReference type="SUPFAM" id="SSF52540">
    <property type="entry name" value="P-loop containing nucleoside triphosphate hydrolases"/>
    <property type="match status" value="1"/>
</dbReference>
<dbReference type="HOGENOM" id="CLU_018264_0_1_0"/>
<dbReference type="InterPro" id="IPR020568">
    <property type="entry name" value="Ribosomal_Su5_D2-typ_SF"/>
</dbReference>
<dbReference type="CDD" id="cd01121">
    <property type="entry name" value="RadA_SMS_N"/>
    <property type="match status" value="1"/>
</dbReference>
<comment type="function">
    <text evidence="13">DNA-dependent ATPase involved in processing of recombination intermediates, plays a role in repairing DNA breaks. Stimulates the branch migration of RecA-mediated strand transfer reactions, allowing the 3' invading strand to extend heteroduplex DNA faster. Binds ssDNA in the presence of ADP but not other nucleotides, has ATPase activity that is stimulated by ssDNA and various branched DNA structures, but inhibited by SSB. Does not have RecA's homology-searching function.</text>
</comment>
<comment type="similarity">
    <text evidence="11 13">Belongs to the RecA family. RadA subfamily.</text>
</comment>
<keyword evidence="9 11" id="KW-0238">DNA-binding</keyword>
<dbReference type="RefSeq" id="WP_038060388.1">
    <property type="nucleotide sequence ID" value="NZ_CP008796.1"/>
</dbReference>
<dbReference type="GO" id="GO:0140664">
    <property type="term" value="F:ATP-dependent DNA damage sensor activity"/>
    <property type="evidence" value="ECO:0007669"/>
    <property type="project" value="InterPro"/>
</dbReference>
<keyword evidence="6 13" id="KW-0862">Zinc</keyword>
<dbReference type="InterPro" id="IPR027417">
    <property type="entry name" value="P-loop_NTPase"/>
</dbReference>
<keyword evidence="1 11" id="KW-0479">Metal-binding</keyword>
<dbReference type="GO" id="GO:0016787">
    <property type="term" value="F:hydrolase activity"/>
    <property type="evidence" value="ECO:0007669"/>
    <property type="project" value="UniProtKB-KW"/>
</dbReference>
<evidence type="ECO:0000256" key="8">
    <source>
        <dbReference type="ARBA" id="ARBA00023016"/>
    </source>
</evidence>
<evidence type="ECO:0000256" key="4">
    <source>
        <dbReference type="ARBA" id="ARBA00022771"/>
    </source>
</evidence>
<name>A0A075WSS8_9BACT</name>
<dbReference type="NCBIfam" id="TIGR00416">
    <property type="entry name" value="sms"/>
    <property type="match status" value="1"/>
</dbReference>
<dbReference type="Gene3D" id="3.40.50.300">
    <property type="entry name" value="P-loop containing nucleotide triphosphate hydrolases"/>
    <property type="match status" value="1"/>
</dbReference>
<reference evidence="15 16" key="1">
    <citation type="journal article" date="2015" name="Genome Announc.">
        <title>Genome Sequence of a Sulfate-Reducing Thermophilic Bacterium, Thermodesulfobacterium commune DSM 2178T (Phylum Thermodesulfobacteria).</title>
        <authorList>
            <person name="Bhatnagar S."/>
            <person name="Badger J.H."/>
            <person name="Madupu R."/>
            <person name="Khouri H.M."/>
            <person name="O'Connor E.M."/>
            <person name="Robb F.T."/>
            <person name="Ward N.L."/>
            <person name="Eisen J.A."/>
        </authorList>
    </citation>
    <scope>NUCLEOTIDE SEQUENCE [LARGE SCALE GENOMIC DNA]</scope>
    <source>
        <strain evidence="15 16">DSM 2178</strain>
    </source>
</reference>
<dbReference type="SUPFAM" id="SSF54211">
    <property type="entry name" value="Ribosomal protein S5 domain 2-like"/>
    <property type="match status" value="1"/>
</dbReference>